<protein>
    <submittedName>
        <fullName evidence="5">Anguibactin system regulator</fullName>
    </submittedName>
</protein>
<dbReference type="Pfam" id="PF13193">
    <property type="entry name" value="AMP-binding_C"/>
    <property type="match status" value="1"/>
</dbReference>
<accession>A0A251XN59</accession>
<dbReference type="SUPFAM" id="SSF56801">
    <property type="entry name" value="Acetyl-CoA synthetase-like"/>
    <property type="match status" value="1"/>
</dbReference>
<comment type="caution">
    <text evidence="5">The sequence shown here is derived from an EMBL/GenBank/DDBJ whole genome shotgun (WGS) entry which is preliminary data.</text>
</comment>
<keyword evidence="2" id="KW-0597">Phosphoprotein</keyword>
<reference evidence="5 6" key="1">
    <citation type="submission" date="2016-08" db="EMBL/GenBank/DDBJ databases">
        <title>Genome sequence of Clavibacter michiganensis subsp. michiganensis strain CASJ007.</title>
        <authorList>
            <person name="Thapa S.P."/>
            <person name="Coaker G."/>
        </authorList>
    </citation>
    <scope>NUCLEOTIDE SEQUENCE [LARGE SCALE GENOMIC DNA]</scope>
    <source>
        <strain evidence="5">CASJ007</strain>
    </source>
</reference>
<dbReference type="PROSITE" id="PS50075">
    <property type="entry name" value="CARRIER"/>
    <property type="match status" value="1"/>
</dbReference>
<dbReference type="InterPro" id="IPR006162">
    <property type="entry name" value="Ppantetheine_attach_site"/>
</dbReference>
<evidence type="ECO:0000256" key="2">
    <source>
        <dbReference type="ARBA" id="ARBA00022553"/>
    </source>
</evidence>
<keyword evidence="1" id="KW-0596">Phosphopantetheine</keyword>
<dbReference type="EMBL" id="MDHH01000001">
    <property type="protein sequence ID" value="OUE04891.1"/>
    <property type="molecule type" value="Genomic_DNA"/>
</dbReference>
<evidence type="ECO:0000313" key="5">
    <source>
        <dbReference type="EMBL" id="OUE04891.1"/>
    </source>
</evidence>
<dbReference type="Gene3D" id="1.10.1200.10">
    <property type="entry name" value="ACP-like"/>
    <property type="match status" value="1"/>
</dbReference>
<evidence type="ECO:0000259" key="4">
    <source>
        <dbReference type="PROSITE" id="PS50075"/>
    </source>
</evidence>
<name>A0A251XN59_CLAMM</name>
<feature type="domain" description="Carrier" evidence="4">
    <location>
        <begin position="128"/>
        <end position="202"/>
    </location>
</feature>
<dbReference type="SUPFAM" id="SSF47336">
    <property type="entry name" value="ACP-like"/>
    <property type="match status" value="1"/>
</dbReference>
<dbReference type="PROSITE" id="PS00012">
    <property type="entry name" value="PHOSPHOPANTETHEINE"/>
    <property type="match status" value="1"/>
</dbReference>
<feature type="region of interest" description="Disordered" evidence="3">
    <location>
        <begin position="207"/>
        <end position="243"/>
    </location>
</feature>
<evidence type="ECO:0000256" key="3">
    <source>
        <dbReference type="SAM" id="MobiDB-lite"/>
    </source>
</evidence>
<dbReference type="Proteomes" id="UP000195062">
    <property type="component" value="Unassembled WGS sequence"/>
</dbReference>
<dbReference type="Gene3D" id="3.30.300.30">
    <property type="match status" value="1"/>
</dbReference>
<dbReference type="InterPro" id="IPR045851">
    <property type="entry name" value="AMP-bd_C_sf"/>
</dbReference>
<dbReference type="InterPro" id="IPR025110">
    <property type="entry name" value="AMP-bd_C"/>
</dbReference>
<dbReference type="Pfam" id="PF00550">
    <property type="entry name" value="PP-binding"/>
    <property type="match status" value="1"/>
</dbReference>
<dbReference type="AlphaFoldDB" id="A0A251XN59"/>
<dbReference type="PANTHER" id="PTHR45527:SF1">
    <property type="entry name" value="FATTY ACID SYNTHASE"/>
    <property type="match status" value="1"/>
</dbReference>
<dbReference type="GO" id="GO:0043041">
    <property type="term" value="P:amino acid activation for nonribosomal peptide biosynthetic process"/>
    <property type="evidence" value="ECO:0007669"/>
    <property type="project" value="TreeGrafter"/>
</dbReference>
<dbReference type="InterPro" id="IPR036736">
    <property type="entry name" value="ACP-like_sf"/>
</dbReference>
<evidence type="ECO:0000256" key="1">
    <source>
        <dbReference type="ARBA" id="ARBA00022450"/>
    </source>
</evidence>
<dbReference type="InterPro" id="IPR020806">
    <property type="entry name" value="PKS_PP-bd"/>
</dbReference>
<organism evidence="5 6">
    <name type="scientific">Clavibacter michiganensis subsp. michiganensis</name>
    <dbReference type="NCBI Taxonomy" id="33013"/>
    <lineage>
        <taxon>Bacteria</taxon>
        <taxon>Bacillati</taxon>
        <taxon>Actinomycetota</taxon>
        <taxon>Actinomycetes</taxon>
        <taxon>Micrococcales</taxon>
        <taxon>Microbacteriaceae</taxon>
        <taxon>Clavibacter</taxon>
    </lineage>
</organism>
<dbReference type="InterPro" id="IPR009081">
    <property type="entry name" value="PP-bd_ACP"/>
</dbReference>
<sequence>MKLGGHRMELGEIEAAHAASPGVRRAIALVVDGPGGRRRVHVAVEPHDGHDGAAVLAAATATAADRLPAYAMPHRADLVDAWPLTANGKVDVAALGRALADAEPDPAATAADLASASAPGTAPDTAPATGTATEAALAELWAGILGAPPAPGTGFFAAGGDSLAMLRLVTAAQRRFGVDAGVRRFLEEPTVRAYAACIDRLVATNATTTAATTTPRPHPPRTRPPDRRPRPAPTSSKAETCER</sequence>
<dbReference type="SMART" id="SM00823">
    <property type="entry name" value="PKS_PP"/>
    <property type="match status" value="1"/>
</dbReference>
<dbReference type="GO" id="GO:0005829">
    <property type="term" value="C:cytosol"/>
    <property type="evidence" value="ECO:0007669"/>
    <property type="project" value="TreeGrafter"/>
</dbReference>
<dbReference type="PANTHER" id="PTHR45527">
    <property type="entry name" value="NONRIBOSOMAL PEPTIDE SYNTHETASE"/>
    <property type="match status" value="1"/>
</dbReference>
<evidence type="ECO:0000313" key="6">
    <source>
        <dbReference type="Proteomes" id="UP000195062"/>
    </source>
</evidence>
<dbReference type="GO" id="GO:0031177">
    <property type="term" value="F:phosphopantetheine binding"/>
    <property type="evidence" value="ECO:0007669"/>
    <property type="project" value="InterPro"/>
</dbReference>
<proteinExistence type="predicted"/>
<dbReference type="GO" id="GO:0044550">
    <property type="term" value="P:secondary metabolite biosynthetic process"/>
    <property type="evidence" value="ECO:0007669"/>
    <property type="project" value="TreeGrafter"/>
</dbReference>
<keyword evidence="6" id="KW-1185">Reference proteome</keyword>
<gene>
    <name evidence="5" type="primary">angR_2</name>
    <name evidence="5" type="ORF">CMMCAS07_08075</name>
</gene>